<evidence type="ECO:0000313" key="2">
    <source>
        <dbReference type="EMBL" id="GFN93787.1"/>
    </source>
</evidence>
<evidence type="ECO:0000313" key="3">
    <source>
        <dbReference type="Proteomes" id="UP000735302"/>
    </source>
</evidence>
<dbReference type="Proteomes" id="UP000735302">
    <property type="component" value="Unassembled WGS sequence"/>
</dbReference>
<gene>
    <name evidence="2" type="ORF">PoB_002029300</name>
</gene>
<feature type="compositionally biased region" description="Basic and acidic residues" evidence="1">
    <location>
        <begin position="86"/>
        <end position="102"/>
    </location>
</feature>
<name>A0AAV3ZH49_9GAST</name>
<protein>
    <submittedName>
        <fullName evidence="2">Uncharacterized protein</fullName>
    </submittedName>
</protein>
<dbReference type="EMBL" id="BLXT01002372">
    <property type="protein sequence ID" value="GFN93787.1"/>
    <property type="molecule type" value="Genomic_DNA"/>
</dbReference>
<feature type="compositionally biased region" description="Acidic residues" evidence="1">
    <location>
        <begin position="115"/>
        <end position="126"/>
    </location>
</feature>
<evidence type="ECO:0000256" key="1">
    <source>
        <dbReference type="SAM" id="MobiDB-lite"/>
    </source>
</evidence>
<reference evidence="2 3" key="1">
    <citation type="journal article" date="2021" name="Elife">
        <title>Chloroplast acquisition without the gene transfer in kleptoplastic sea slugs, Plakobranchus ocellatus.</title>
        <authorList>
            <person name="Maeda T."/>
            <person name="Takahashi S."/>
            <person name="Yoshida T."/>
            <person name="Shimamura S."/>
            <person name="Takaki Y."/>
            <person name="Nagai Y."/>
            <person name="Toyoda A."/>
            <person name="Suzuki Y."/>
            <person name="Arimoto A."/>
            <person name="Ishii H."/>
            <person name="Satoh N."/>
            <person name="Nishiyama T."/>
            <person name="Hasebe M."/>
            <person name="Maruyama T."/>
            <person name="Minagawa J."/>
            <person name="Obokata J."/>
            <person name="Shigenobu S."/>
        </authorList>
    </citation>
    <scope>NUCLEOTIDE SEQUENCE [LARGE SCALE GENOMIC DNA]</scope>
</reference>
<keyword evidence="3" id="KW-1185">Reference proteome</keyword>
<feature type="compositionally biased region" description="Basic and acidic residues" evidence="1">
    <location>
        <begin position="127"/>
        <end position="146"/>
    </location>
</feature>
<comment type="caution">
    <text evidence="2">The sequence shown here is derived from an EMBL/GenBank/DDBJ whole genome shotgun (WGS) entry which is preliminary data.</text>
</comment>
<sequence length="169" mass="19648">MYQTRPRTFGVVLMGKQEAGSCSLAVYKKSPREWQRTSSKSREWHGIKLYMNNSKTISSLYEIYQIFPDLTGRSLKHLHSTCGEGVRAERGLEVGGREGGGERKRKRERKKREEQDDEEEEDEEEDVWRGKEKDDEEGGGRGEQVKRKQYLIEEFDEEIAETEAELANL</sequence>
<dbReference type="AlphaFoldDB" id="A0AAV3ZH49"/>
<proteinExistence type="predicted"/>
<feature type="region of interest" description="Disordered" evidence="1">
    <location>
        <begin position="81"/>
        <end position="149"/>
    </location>
</feature>
<organism evidence="2 3">
    <name type="scientific">Plakobranchus ocellatus</name>
    <dbReference type="NCBI Taxonomy" id="259542"/>
    <lineage>
        <taxon>Eukaryota</taxon>
        <taxon>Metazoa</taxon>
        <taxon>Spiralia</taxon>
        <taxon>Lophotrochozoa</taxon>
        <taxon>Mollusca</taxon>
        <taxon>Gastropoda</taxon>
        <taxon>Heterobranchia</taxon>
        <taxon>Euthyneura</taxon>
        <taxon>Panpulmonata</taxon>
        <taxon>Sacoglossa</taxon>
        <taxon>Placobranchoidea</taxon>
        <taxon>Plakobranchidae</taxon>
        <taxon>Plakobranchus</taxon>
    </lineage>
</organism>
<accession>A0AAV3ZH49</accession>